<organism evidence="1 2">
    <name type="scientific">Ligilactobacillus salivarius</name>
    <dbReference type="NCBI Taxonomy" id="1624"/>
    <lineage>
        <taxon>Bacteria</taxon>
        <taxon>Bacillati</taxon>
        <taxon>Bacillota</taxon>
        <taxon>Bacilli</taxon>
        <taxon>Lactobacillales</taxon>
        <taxon>Lactobacillaceae</taxon>
        <taxon>Ligilactobacillus</taxon>
    </lineage>
</organism>
<keyword evidence="1" id="KW-0614">Plasmid</keyword>
<dbReference type="EMBL" id="CP017110">
    <property type="protein sequence ID" value="AOO74592.1"/>
    <property type="molecule type" value="Genomic_DNA"/>
</dbReference>
<sequence>MSMVENKKAKNALENLLDRQTYLVTQANELARAFGNLNATQDKKKLVFNSFQIPKLGGIK</sequence>
<reference evidence="1 2" key="1">
    <citation type="submission" date="2016-09" db="EMBL/GenBank/DDBJ databases">
        <title>Complete Genome Sequence of Lactobacillus salivarius Jin.</title>
        <authorList>
            <person name="Jin N."/>
            <person name="Li C."/>
            <person name="Wang M."/>
            <person name="Ren D."/>
            <person name="Di Y."/>
            <person name="Pan R."/>
            <person name="Du S."/>
            <person name="Lu H."/>
            <person name="Li X."/>
            <person name="Tian M."/>
        </authorList>
    </citation>
    <scope>NUCLEOTIDE SEQUENCE [LARGE SCALE GENOMIC DNA]</scope>
    <source>
        <strain evidence="1 2">CICC 23174</strain>
        <plasmid evidence="2">pls_3</plasmid>
    </source>
</reference>
<protein>
    <submittedName>
        <fullName evidence="1">Uncharacterized protein</fullName>
    </submittedName>
</protein>
<accession>A0A1D7TUE6</accession>
<evidence type="ECO:0000313" key="2">
    <source>
        <dbReference type="Proteomes" id="UP000094723"/>
    </source>
</evidence>
<dbReference type="Proteomes" id="UP000094723">
    <property type="component" value="Plasmid pLS_3"/>
</dbReference>
<geneLocation type="plasmid" evidence="2">
    <name>pls_3</name>
</geneLocation>
<proteinExistence type="predicted"/>
<dbReference type="AlphaFoldDB" id="A0A1D7TUE6"/>
<gene>
    <name evidence="1" type="ORF">BHF65_09975</name>
</gene>
<dbReference type="RefSeq" id="WP_069469654.1">
    <property type="nucleotide sequence ID" value="NZ_CP017110.1"/>
</dbReference>
<evidence type="ECO:0000313" key="1">
    <source>
        <dbReference type="EMBL" id="AOO74592.1"/>
    </source>
</evidence>
<name>A0A1D7TUE6_9LACO</name>